<sequence>MQLHLVCGSATVGIQCTLKSICLLRKTGEEMNFTYVECLLYTFHHLANKAPNATNNLCGYKIVTGQPSDRLGEDFTEFYKDFTERLAGERNVAINVGDVVYLTNIINSMEIVARGRVRSLDSDELVDGEEIGPNWYEVVHDEVSHS</sequence>
<name>A0ACB9DPQ5_ARCLA</name>
<accession>A0ACB9DPQ5</accession>
<gene>
    <name evidence="1" type="ORF">L6452_11878</name>
</gene>
<reference evidence="1 2" key="2">
    <citation type="journal article" date="2022" name="Mol. Ecol. Resour.">
        <title>The genomes of chicory, endive, great burdock and yacon provide insights into Asteraceae paleo-polyploidization history and plant inulin production.</title>
        <authorList>
            <person name="Fan W."/>
            <person name="Wang S."/>
            <person name="Wang H."/>
            <person name="Wang A."/>
            <person name="Jiang F."/>
            <person name="Liu H."/>
            <person name="Zhao H."/>
            <person name="Xu D."/>
            <person name="Zhang Y."/>
        </authorList>
    </citation>
    <scope>NUCLEOTIDE SEQUENCE [LARGE SCALE GENOMIC DNA]</scope>
    <source>
        <strain evidence="2">cv. Niubang</strain>
    </source>
</reference>
<comment type="caution">
    <text evidence="1">The sequence shown here is derived from an EMBL/GenBank/DDBJ whole genome shotgun (WGS) entry which is preliminary data.</text>
</comment>
<dbReference type="Proteomes" id="UP001055879">
    <property type="component" value="Linkage Group LG03"/>
</dbReference>
<protein>
    <submittedName>
        <fullName evidence="1">Uncharacterized protein</fullName>
    </submittedName>
</protein>
<reference evidence="2" key="1">
    <citation type="journal article" date="2022" name="Mol. Ecol. Resour.">
        <title>The genomes of chicory, endive, great burdock and yacon provide insights into Asteraceae palaeo-polyploidization history and plant inulin production.</title>
        <authorList>
            <person name="Fan W."/>
            <person name="Wang S."/>
            <person name="Wang H."/>
            <person name="Wang A."/>
            <person name="Jiang F."/>
            <person name="Liu H."/>
            <person name="Zhao H."/>
            <person name="Xu D."/>
            <person name="Zhang Y."/>
        </authorList>
    </citation>
    <scope>NUCLEOTIDE SEQUENCE [LARGE SCALE GENOMIC DNA]</scope>
    <source>
        <strain evidence="2">cv. Niubang</strain>
    </source>
</reference>
<organism evidence="1 2">
    <name type="scientific">Arctium lappa</name>
    <name type="common">Greater burdock</name>
    <name type="synonym">Lappa major</name>
    <dbReference type="NCBI Taxonomy" id="4217"/>
    <lineage>
        <taxon>Eukaryota</taxon>
        <taxon>Viridiplantae</taxon>
        <taxon>Streptophyta</taxon>
        <taxon>Embryophyta</taxon>
        <taxon>Tracheophyta</taxon>
        <taxon>Spermatophyta</taxon>
        <taxon>Magnoliopsida</taxon>
        <taxon>eudicotyledons</taxon>
        <taxon>Gunneridae</taxon>
        <taxon>Pentapetalae</taxon>
        <taxon>asterids</taxon>
        <taxon>campanulids</taxon>
        <taxon>Asterales</taxon>
        <taxon>Asteraceae</taxon>
        <taxon>Carduoideae</taxon>
        <taxon>Cardueae</taxon>
        <taxon>Arctiinae</taxon>
        <taxon>Arctium</taxon>
    </lineage>
</organism>
<keyword evidence="2" id="KW-1185">Reference proteome</keyword>
<dbReference type="EMBL" id="CM042049">
    <property type="protein sequence ID" value="KAI3748639.1"/>
    <property type="molecule type" value="Genomic_DNA"/>
</dbReference>
<evidence type="ECO:0000313" key="1">
    <source>
        <dbReference type="EMBL" id="KAI3748639.1"/>
    </source>
</evidence>
<evidence type="ECO:0000313" key="2">
    <source>
        <dbReference type="Proteomes" id="UP001055879"/>
    </source>
</evidence>
<proteinExistence type="predicted"/>